<dbReference type="GO" id="GO:0070971">
    <property type="term" value="C:endoplasmic reticulum exit site"/>
    <property type="evidence" value="ECO:0007669"/>
    <property type="project" value="TreeGrafter"/>
</dbReference>
<evidence type="ECO:0000259" key="3">
    <source>
        <dbReference type="Pfam" id="PF08033"/>
    </source>
</evidence>
<dbReference type="InterPro" id="IPR036175">
    <property type="entry name" value="Sec23/24_helical_dom_sf"/>
</dbReference>
<dbReference type="Proteomes" id="UP000029725">
    <property type="component" value="Unassembled WGS sequence"/>
</dbReference>
<dbReference type="InterPro" id="IPR050550">
    <property type="entry name" value="SEC23_SEC24_subfamily"/>
</dbReference>
<protein>
    <submittedName>
        <fullName evidence="4">Uncharacterized protein</fullName>
    </submittedName>
</protein>
<name>A0A098VQ88_9MICR</name>
<dbReference type="SUPFAM" id="SSF81811">
    <property type="entry name" value="Helical domain of Sec23/24"/>
    <property type="match status" value="1"/>
</dbReference>
<accession>A0A098VQ88</accession>
<dbReference type="SUPFAM" id="SSF82754">
    <property type="entry name" value="C-terminal, gelsolin-like domain of Sec23/24"/>
    <property type="match status" value="1"/>
</dbReference>
<dbReference type="GO" id="GO:0008270">
    <property type="term" value="F:zinc ion binding"/>
    <property type="evidence" value="ECO:0007669"/>
    <property type="project" value="TreeGrafter"/>
</dbReference>
<dbReference type="PANTHER" id="PTHR13803">
    <property type="entry name" value="SEC24-RELATED PROTEIN"/>
    <property type="match status" value="1"/>
</dbReference>
<dbReference type="EMBL" id="JMKJ01000355">
    <property type="protein sequence ID" value="KGG51198.1"/>
    <property type="molecule type" value="Genomic_DNA"/>
</dbReference>
<dbReference type="SUPFAM" id="SSF81995">
    <property type="entry name" value="beta-sandwich domain of Sec23/24"/>
    <property type="match status" value="1"/>
</dbReference>
<dbReference type="Pfam" id="PF00626">
    <property type="entry name" value="Gelsolin"/>
    <property type="match status" value="1"/>
</dbReference>
<feature type="domain" description="Gelsolin-like" evidence="1">
    <location>
        <begin position="462"/>
        <end position="500"/>
    </location>
</feature>
<organism evidence="4 5">
    <name type="scientific">Mitosporidium daphniae</name>
    <dbReference type="NCBI Taxonomy" id="1485682"/>
    <lineage>
        <taxon>Eukaryota</taxon>
        <taxon>Fungi</taxon>
        <taxon>Fungi incertae sedis</taxon>
        <taxon>Microsporidia</taxon>
        <taxon>Mitosporidium</taxon>
    </lineage>
</organism>
<gene>
    <name evidence="4" type="ORF">DI09_41p100</name>
</gene>
<dbReference type="Gene3D" id="3.40.50.410">
    <property type="entry name" value="von Willebrand factor, type A domain"/>
    <property type="match status" value="1"/>
</dbReference>
<dbReference type="OrthoDB" id="49016at2759"/>
<dbReference type="RefSeq" id="XP_013237625.1">
    <property type="nucleotide sequence ID" value="XM_013382171.1"/>
</dbReference>
<dbReference type="InterPro" id="IPR036465">
    <property type="entry name" value="vWFA_dom_sf"/>
</dbReference>
<dbReference type="GO" id="GO:0030127">
    <property type="term" value="C:COPII vesicle coat"/>
    <property type="evidence" value="ECO:0007669"/>
    <property type="project" value="InterPro"/>
</dbReference>
<comment type="caution">
    <text evidence="4">The sequence shown here is derived from an EMBL/GenBank/DDBJ whole genome shotgun (WGS) entry which is preliminary data.</text>
</comment>
<sequence>MVATVARVILDSLDLIPNQDGRTLVSFVTFDKSIHYYNFKDTDDHPQVIIASDVEDLFLPTPEDLLVPLVSFRPQIEKLLMKLPLMYSNTQVPLCGLGSALKATRAIIGSHGGKIIVFQTTPTNIGPGMRSSGSGLLSPSSSFSDEPSSTANVISNIKGVLQLSTENKFFKEFAVECTRDQICVDLFLFPSQPIDLSSLSSMIKVTGGTLHYYPGFSGNSSEDVAKFSSDMSCFLSTSFCLEAVLRVRASRGISISNYKGNFFTRQTDLLALPNFNPKHSFSVEFSIEESLSSPVAFIQAALLHTTSGGERRIRVITMALPISSNPSEIVSLADASVIANVLAKNAIALANRSDDDPRDYLFSKVVDILQAVKNLERSTSSISLPRALKPIVFLIHGAIRSLFWSKQGTFFDTTQTPTLEGDIRASMFCMVETMSVMETTKLFSPRIYALHYHDESHGGFWPVPLSGERFERNGVYLLDDGTSILYLWVGDLVSNDLQQALDGVGISMRSGKVGWLTLITL</sequence>
<dbReference type="GO" id="GO:0090110">
    <property type="term" value="P:COPII-coated vesicle cargo loading"/>
    <property type="evidence" value="ECO:0007669"/>
    <property type="project" value="TreeGrafter"/>
</dbReference>
<dbReference type="Pfam" id="PF08033">
    <property type="entry name" value="Sec23_BS"/>
    <property type="match status" value="1"/>
</dbReference>
<feature type="domain" description="Sec23/Sec24 beta-sandwich" evidence="3">
    <location>
        <begin position="241"/>
        <end position="323"/>
    </location>
</feature>
<dbReference type="GeneID" id="25259905"/>
<feature type="domain" description="Sec23/Sec24 trunk" evidence="2">
    <location>
        <begin position="2"/>
        <end position="232"/>
    </location>
</feature>
<dbReference type="Gene3D" id="1.20.120.730">
    <property type="entry name" value="Sec23/Sec24 helical domain"/>
    <property type="match status" value="1"/>
</dbReference>
<dbReference type="PANTHER" id="PTHR13803:SF39">
    <property type="entry name" value="SECRETORY 24AB, ISOFORM A"/>
    <property type="match status" value="1"/>
</dbReference>
<dbReference type="HOGENOM" id="CLU_004589_2_1_1"/>
<dbReference type="Pfam" id="PF04811">
    <property type="entry name" value="Sec23_trunk"/>
    <property type="match status" value="1"/>
</dbReference>
<dbReference type="GO" id="GO:0006886">
    <property type="term" value="P:intracellular protein transport"/>
    <property type="evidence" value="ECO:0007669"/>
    <property type="project" value="InterPro"/>
</dbReference>
<dbReference type="InterPro" id="IPR006896">
    <property type="entry name" value="Sec23/24_trunk_dom"/>
</dbReference>
<evidence type="ECO:0000313" key="5">
    <source>
        <dbReference type="Proteomes" id="UP000029725"/>
    </source>
</evidence>
<proteinExistence type="predicted"/>
<evidence type="ECO:0000259" key="2">
    <source>
        <dbReference type="Pfam" id="PF04811"/>
    </source>
</evidence>
<dbReference type="InterPro" id="IPR012990">
    <property type="entry name" value="Beta-sandwich_Sec23_24"/>
</dbReference>
<dbReference type="AlphaFoldDB" id="A0A098VQ88"/>
<dbReference type="GO" id="GO:0000149">
    <property type="term" value="F:SNARE binding"/>
    <property type="evidence" value="ECO:0007669"/>
    <property type="project" value="TreeGrafter"/>
</dbReference>
<dbReference type="VEuPathDB" id="MicrosporidiaDB:DI09_41p100"/>
<reference evidence="4 5" key="1">
    <citation type="submission" date="2014-04" db="EMBL/GenBank/DDBJ databases">
        <title>A new species of microsporidia sheds light on the evolution of extreme parasitism.</title>
        <authorList>
            <person name="Haag K.L."/>
            <person name="James T.Y."/>
            <person name="Larsson R."/>
            <person name="Schaer T.M."/>
            <person name="Refardt D."/>
            <person name="Pombert J.-F."/>
            <person name="Ebert D."/>
        </authorList>
    </citation>
    <scope>NUCLEOTIDE SEQUENCE [LARGE SCALE GENOMIC DNA]</scope>
    <source>
        <strain evidence="4 5">UGP3</strain>
        <tissue evidence="4">Spores</tissue>
    </source>
</reference>
<dbReference type="SUPFAM" id="SSF53300">
    <property type="entry name" value="vWA-like"/>
    <property type="match status" value="1"/>
</dbReference>
<dbReference type="InterPro" id="IPR036180">
    <property type="entry name" value="Gelsolin-like_dom_sf"/>
</dbReference>
<evidence type="ECO:0000313" key="4">
    <source>
        <dbReference type="EMBL" id="KGG51198.1"/>
    </source>
</evidence>
<keyword evidence="5" id="KW-1185">Reference proteome</keyword>
<dbReference type="InterPro" id="IPR007123">
    <property type="entry name" value="Gelsolin-like_dom"/>
</dbReference>
<evidence type="ECO:0000259" key="1">
    <source>
        <dbReference type="Pfam" id="PF00626"/>
    </source>
</evidence>